<dbReference type="SUPFAM" id="SSF54236">
    <property type="entry name" value="Ubiquitin-like"/>
    <property type="match status" value="1"/>
</dbReference>
<dbReference type="Gene3D" id="3.10.20.90">
    <property type="entry name" value="Phosphatidylinositol 3-kinase Catalytic Subunit, Chain A, domain 1"/>
    <property type="match status" value="2"/>
</dbReference>
<sequence>MSSSDSDSSDSYTFTNTASVKFVSKKKVPPPSDSDSDSDSSDSSTFRSKKNTKKPQPQEQESHTTKEKDIDLVEVDDSFDFDNCASSTPKKKTAALSKAKAIREKLAAAQTNTLIELDSDSDVEVTSPPSTSKNITTLSSSSLPESYATIKLRLNNSQVVPLKINTTLRISSEVTKYITSTHSGTSIKIVFDGDEILAETCQTLDVEDDDQFDVTFTSTEIPRLKIKTTLNGKDYKTWSLKISDNFEKLYEAAGKHYGGVVELTFDGDVINGSSCLEDLDMEEDDVIEVKLVSSKKKLVQGESHIGNGRGGSLRVGVVLGAVVGALREHILADGGLAQHVSNLRSVDVSPCSD</sequence>
<protein>
    <recommendedName>
        <fullName evidence="2">Rad60/SUMO-like domain-containing protein</fullName>
    </recommendedName>
</protein>
<gene>
    <name evidence="3" type="ORF">TrLO_g10951</name>
</gene>
<dbReference type="InterPro" id="IPR022617">
    <property type="entry name" value="Rad60/SUMO-like_dom"/>
</dbReference>
<proteinExistence type="predicted"/>
<dbReference type="EMBL" id="BRXW01000628">
    <property type="protein sequence ID" value="GMH70761.1"/>
    <property type="molecule type" value="Genomic_DNA"/>
</dbReference>
<comment type="caution">
    <text evidence="3">The sequence shown here is derived from an EMBL/GenBank/DDBJ whole genome shotgun (WGS) entry which is preliminary data.</text>
</comment>
<organism evidence="3 4">
    <name type="scientific">Triparma laevis f. longispina</name>
    <dbReference type="NCBI Taxonomy" id="1714387"/>
    <lineage>
        <taxon>Eukaryota</taxon>
        <taxon>Sar</taxon>
        <taxon>Stramenopiles</taxon>
        <taxon>Ochrophyta</taxon>
        <taxon>Bolidophyceae</taxon>
        <taxon>Parmales</taxon>
        <taxon>Triparmaceae</taxon>
        <taxon>Triparma</taxon>
    </lineage>
</organism>
<name>A0A9W7ADL6_9STRA</name>
<keyword evidence="4" id="KW-1185">Reference proteome</keyword>
<evidence type="ECO:0000256" key="1">
    <source>
        <dbReference type="SAM" id="MobiDB-lite"/>
    </source>
</evidence>
<dbReference type="OrthoDB" id="10590976at2759"/>
<feature type="compositionally biased region" description="Basic and acidic residues" evidence="1">
    <location>
        <begin position="60"/>
        <end position="71"/>
    </location>
</feature>
<dbReference type="InterPro" id="IPR029071">
    <property type="entry name" value="Ubiquitin-like_domsf"/>
</dbReference>
<reference evidence="4" key="1">
    <citation type="journal article" date="2023" name="Commun. Biol.">
        <title>Genome analysis of Parmales, the sister group of diatoms, reveals the evolutionary specialization of diatoms from phago-mixotrophs to photoautotrophs.</title>
        <authorList>
            <person name="Ban H."/>
            <person name="Sato S."/>
            <person name="Yoshikawa S."/>
            <person name="Yamada K."/>
            <person name="Nakamura Y."/>
            <person name="Ichinomiya M."/>
            <person name="Sato N."/>
            <person name="Blanc-Mathieu R."/>
            <person name="Endo H."/>
            <person name="Kuwata A."/>
            <person name="Ogata H."/>
        </authorList>
    </citation>
    <scope>NUCLEOTIDE SEQUENCE [LARGE SCALE GENOMIC DNA]</scope>
    <source>
        <strain evidence="4">NIES 3700</strain>
    </source>
</reference>
<evidence type="ECO:0000313" key="4">
    <source>
        <dbReference type="Proteomes" id="UP001165122"/>
    </source>
</evidence>
<feature type="domain" description="Rad60/SUMO-like" evidence="2">
    <location>
        <begin position="149"/>
        <end position="214"/>
    </location>
</feature>
<dbReference type="CDD" id="cd01763">
    <property type="entry name" value="Ubl_SUMO_like"/>
    <property type="match status" value="1"/>
</dbReference>
<evidence type="ECO:0000259" key="2">
    <source>
        <dbReference type="Pfam" id="PF11976"/>
    </source>
</evidence>
<dbReference type="AlphaFoldDB" id="A0A9W7ADL6"/>
<dbReference type="Proteomes" id="UP001165122">
    <property type="component" value="Unassembled WGS sequence"/>
</dbReference>
<evidence type="ECO:0000313" key="3">
    <source>
        <dbReference type="EMBL" id="GMH70761.1"/>
    </source>
</evidence>
<dbReference type="Pfam" id="PF11976">
    <property type="entry name" value="Rad60-SLD"/>
    <property type="match status" value="2"/>
</dbReference>
<feature type="domain" description="Rad60/SUMO-like" evidence="2">
    <location>
        <begin position="229"/>
        <end position="290"/>
    </location>
</feature>
<feature type="region of interest" description="Disordered" evidence="1">
    <location>
        <begin position="20"/>
        <end position="71"/>
    </location>
</feature>
<accession>A0A9W7ADL6</accession>